<keyword evidence="1" id="KW-1133">Transmembrane helix</keyword>
<dbReference type="EMBL" id="SKCS01000397">
    <property type="protein sequence ID" value="TNN09213.1"/>
    <property type="molecule type" value="Genomic_DNA"/>
</dbReference>
<keyword evidence="3" id="KW-1185">Reference proteome</keyword>
<dbReference type="AlphaFoldDB" id="A0A4Z2CYG5"/>
<dbReference type="EMBL" id="SKCS01000397">
    <property type="protein sequence ID" value="TNN09214.1"/>
    <property type="molecule type" value="Genomic_DNA"/>
</dbReference>
<feature type="transmembrane region" description="Helical" evidence="1">
    <location>
        <begin position="6"/>
        <end position="29"/>
    </location>
</feature>
<accession>A0A4Z2CYG5</accession>
<keyword evidence="1" id="KW-0472">Membrane</keyword>
<organism evidence="2 3">
    <name type="scientific">Schistosoma japonicum</name>
    <name type="common">Blood fluke</name>
    <dbReference type="NCBI Taxonomy" id="6182"/>
    <lineage>
        <taxon>Eukaryota</taxon>
        <taxon>Metazoa</taxon>
        <taxon>Spiralia</taxon>
        <taxon>Lophotrochozoa</taxon>
        <taxon>Platyhelminthes</taxon>
        <taxon>Trematoda</taxon>
        <taxon>Digenea</taxon>
        <taxon>Strigeidida</taxon>
        <taxon>Schistosomatoidea</taxon>
        <taxon>Schistosomatidae</taxon>
        <taxon>Schistosoma</taxon>
    </lineage>
</organism>
<evidence type="ECO:0000313" key="3">
    <source>
        <dbReference type="Proteomes" id="UP000311919"/>
    </source>
</evidence>
<dbReference type="Proteomes" id="UP000311919">
    <property type="component" value="Unassembled WGS sequence"/>
</dbReference>
<sequence length="169" mass="19023">MDYLHILAPLGLGVILTLCSTAYCIYIHYSKRRLVERIKKAMLAKTIGRTGDVAVNTPWYTKIRADKKHSVVAHPNVLSHAFSIPGSQMNFYCHPGQSRTDIFVQKVGNEVYSSLTREPSYVPKTLYQDGRHITPYDSSGITSQGKNLTKSIFMEPKGIYVNYPVKPSK</sequence>
<evidence type="ECO:0000313" key="2">
    <source>
        <dbReference type="EMBL" id="TNN09214.1"/>
    </source>
</evidence>
<name>A0A4Z2CYG5_SCHJA</name>
<gene>
    <name evidence="2" type="ORF">EWB00_006422</name>
</gene>
<proteinExistence type="predicted"/>
<dbReference type="EMBL" id="SKCS01000397">
    <property type="protein sequence ID" value="TNN09211.1"/>
    <property type="molecule type" value="Genomic_DNA"/>
</dbReference>
<comment type="caution">
    <text evidence="2">The sequence shown here is derived from an EMBL/GenBank/DDBJ whole genome shotgun (WGS) entry which is preliminary data.</text>
</comment>
<keyword evidence="1" id="KW-0812">Transmembrane</keyword>
<protein>
    <submittedName>
        <fullName evidence="2">Uncharacterized protein</fullName>
    </submittedName>
</protein>
<evidence type="ECO:0000256" key="1">
    <source>
        <dbReference type="SAM" id="Phobius"/>
    </source>
</evidence>
<reference evidence="2 3" key="1">
    <citation type="submission" date="2019-03" db="EMBL/GenBank/DDBJ databases">
        <title>An improved genome assembly of the fluke Schistosoma japonicum.</title>
        <authorList>
            <person name="Hu W."/>
            <person name="Luo F."/>
            <person name="Yin M."/>
            <person name="Mo X."/>
            <person name="Sun C."/>
            <person name="Wu Q."/>
            <person name="Zhu B."/>
            <person name="Xiang M."/>
            <person name="Wang J."/>
            <person name="Wang Y."/>
            <person name="Zhang T."/>
            <person name="Xu B."/>
            <person name="Zheng H."/>
            <person name="Feng Z."/>
        </authorList>
    </citation>
    <scope>NUCLEOTIDE SEQUENCE [LARGE SCALE GENOMIC DNA]</scope>
    <source>
        <strain evidence="2">HuSjv2</strain>
        <tissue evidence="2">Worms</tissue>
    </source>
</reference>
<dbReference type="OrthoDB" id="6231535at2759"/>